<dbReference type="EMBL" id="LYXE01000099">
    <property type="protein sequence ID" value="PDV98460.1"/>
    <property type="molecule type" value="Genomic_DNA"/>
</dbReference>
<dbReference type="GO" id="GO:0016491">
    <property type="term" value="F:oxidoreductase activity"/>
    <property type="evidence" value="ECO:0007669"/>
    <property type="project" value="UniProtKB-KW"/>
</dbReference>
<evidence type="ECO:0000313" key="7">
    <source>
        <dbReference type="Proteomes" id="UP000220922"/>
    </source>
</evidence>
<evidence type="ECO:0000259" key="5">
    <source>
        <dbReference type="Pfam" id="PF02662"/>
    </source>
</evidence>
<proteinExistence type="predicted"/>
<feature type="domain" description="F420-non-reducing hydrogenase iron-sulfur subunit D" evidence="5">
    <location>
        <begin position="11"/>
        <end position="133"/>
    </location>
</feature>
<evidence type="ECO:0000256" key="4">
    <source>
        <dbReference type="ARBA" id="ARBA00023014"/>
    </source>
</evidence>
<dbReference type="Proteomes" id="UP000220922">
    <property type="component" value="Unassembled WGS sequence"/>
</dbReference>
<comment type="caution">
    <text evidence="6">The sequence shown here is derived from an EMBL/GenBank/DDBJ whole genome shotgun (WGS) entry which is preliminary data.</text>
</comment>
<gene>
    <name evidence="6" type="ORF">A9Q02_15270</name>
</gene>
<organism evidence="6 7">
    <name type="scientific">Candidatus Chloroploca asiatica</name>
    <dbReference type="NCBI Taxonomy" id="1506545"/>
    <lineage>
        <taxon>Bacteria</taxon>
        <taxon>Bacillati</taxon>
        <taxon>Chloroflexota</taxon>
        <taxon>Chloroflexia</taxon>
        <taxon>Chloroflexales</taxon>
        <taxon>Chloroflexineae</taxon>
        <taxon>Oscillochloridaceae</taxon>
        <taxon>Candidatus Chloroploca</taxon>
    </lineage>
</organism>
<dbReference type="OrthoDB" id="9785566at2"/>
<evidence type="ECO:0000313" key="6">
    <source>
        <dbReference type="EMBL" id="PDV98460.1"/>
    </source>
</evidence>
<accession>A0A2H3L5I3</accession>
<dbReference type="RefSeq" id="WP_097653496.1">
    <property type="nucleotide sequence ID" value="NZ_LYXE01000099.1"/>
</dbReference>
<keyword evidence="2" id="KW-0560">Oxidoreductase</keyword>
<keyword evidence="7" id="KW-1185">Reference proteome</keyword>
<dbReference type="InterPro" id="IPR003813">
    <property type="entry name" value="MvhD/FlpD"/>
</dbReference>
<dbReference type="GO" id="GO:0046872">
    <property type="term" value="F:metal ion binding"/>
    <property type="evidence" value="ECO:0007669"/>
    <property type="project" value="UniProtKB-KW"/>
</dbReference>
<dbReference type="Pfam" id="PF02662">
    <property type="entry name" value="FlpD"/>
    <property type="match status" value="1"/>
</dbReference>
<keyword evidence="1" id="KW-0479">Metal-binding</keyword>
<dbReference type="AlphaFoldDB" id="A0A2H3L5I3"/>
<evidence type="ECO:0000256" key="2">
    <source>
        <dbReference type="ARBA" id="ARBA00023002"/>
    </source>
</evidence>
<name>A0A2H3L5I3_9CHLR</name>
<keyword evidence="3" id="KW-0408">Iron</keyword>
<reference evidence="6 7" key="1">
    <citation type="submission" date="2016-05" db="EMBL/GenBank/DDBJ databases">
        <authorList>
            <person name="Lavstsen T."/>
            <person name="Jespersen J.S."/>
        </authorList>
    </citation>
    <scope>NUCLEOTIDE SEQUENCE [LARGE SCALE GENOMIC DNA]</scope>
    <source>
        <strain evidence="6 7">B7-9</strain>
    </source>
</reference>
<keyword evidence="4" id="KW-0411">Iron-sulfur</keyword>
<sequence>MAEPTTFNPVIIGFLCNWCSYRAADLAGTARTHYAPTMRPIRVMCTARVEPEFVLKALRSGADGVLIAGCHPGECHYVEGNIKALRRFLLLKRMLTQFGIEPQRVQLVWAAASEGHQLAAAVDRMTEELRALGPLHWQQTVLRAKADIPLIKLEVGG</sequence>
<protein>
    <submittedName>
        <fullName evidence="6">Methyl-viologen-reducing hydrogenase subunit delta</fullName>
    </submittedName>
</protein>
<evidence type="ECO:0000256" key="3">
    <source>
        <dbReference type="ARBA" id="ARBA00023004"/>
    </source>
</evidence>
<dbReference type="GO" id="GO:0051536">
    <property type="term" value="F:iron-sulfur cluster binding"/>
    <property type="evidence" value="ECO:0007669"/>
    <property type="project" value="UniProtKB-KW"/>
</dbReference>
<evidence type="ECO:0000256" key="1">
    <source>
        <dbReference type="ARBA" id="ARBA00022723"/>
    </source>
</evidence>